<dbReference type="STRING" id="61595.SAMN05421644_1152"/>
<dbReference type="AlphaFoldDB" id="A0A1H3EVR9"/>
<protein>
    <submittedName>
        <fullName evidence="1">Uncharacterized protein</fullName>
    </submittedName>
</protein>
<dbReference type="Proteomes" id="UP000198672">
    <property type="component" value="Unassembled WGS sequence"/>
</dbReference>
<dbReference type="EMBL" id="FNOW01000015">
    <property type="protein sequence ID" value="SDX82725.1"/>
    <property type="molecule type" value="Genomic_DNA"/>
</dbReference>
<organism evidence="1 2">
    <name type="scientific">Allochromatium warmingii</name>
    <name type="common">Chromatium warmingii</name>
    <dbReference type="NCBI Taxonomy" id="61595"/>
    <lineage>
        <taxon>Bacteria</taxon>
        <taxon>Pseudomonadati</taxon>
        <taxon>Pseudomonadota</taxon>
        <taxon>Gammaproteobacteria</taxon>
        <taxon>Chromatiales</taxon>
        <taxon>Chromatiaceae</taxon>
        <taxon>Allochromatium</taxon>
    </lineage>
</organism>
<proteinExistence type="predicted"/>
<evidence type="ECO:0000313" key="2">
    <source>
        <dbReference type="Proteomes" id="UP000198672"/>
    </source>
</evidence>
<reference evidence="2" key="1">
    <citation type="submission" date="2016-10" db="EMBL/GenBank/DDBJ databases">
        <authorList>
            <person name="Varghese N."/>
            <person name="Submissions S."/>
        </authorList>
    </citation>
    <scope>NUCLEOTIDE SEQUENCE [LARGE SCALE GENOMIC DNA]</scope>
    <source>
        <strain evidence="2">DSM 173</strain>
    </source>
</reference>
<sequence length="63" mass="6628">MRGSPRSGKLQEGGEAAQTVLIKLRAESLKTKQSGTELKKGVDSVKGVCRMVGLGGAKVSRRT</sequence>
<accession>A0A1H3EVR9</accession>
<gene>
    <name evidence="1" type="ORF">SAMN05421644_1152</name>
</gene>
<keyword evidence="2" id="KW-1185">Reference proteome</keyword>
<name>A0A1H3EVR9_ALLWA</name>
<evidence type="ECO:0000313" key="1">
    <source>
        <dbReference type="EMBL" id="SDX82725.1"/>
    </source>
</evidence>